<dbReference type="GO" id="GO:0046872">
    <property type="term" value="F:metal ion binding"/>
    <property type="evidence" value="ECO:0007669"/>
    <property type="project" value="UniProtKB-UniRule"/>
</dbReference>
<keyword evidence="4" id="KW-1003">Cell membrane</keyword>
<keyword evidence="12 15" id="KW-1015">Disulfide bond</keyword>
<dbReference type="InterPro" id="IPR008427">
    <property type="entry name" value="Extracellular_membr_CFEM_dom"/>
</dbReference>
<evidence type="ECO:0000256" key="13">
    <source>
        <dbReference type="ARBA" id="ARBA00023180"/>
    </source>
</evidence>
<evidence type="ECO:0000256" key="14">
    <source>
        <dbReference type="ARBA" id="ARBA00023288"/>
    </source>
</evidence>
<dbReference type="GO" id="GO:0005576">
    <property type="term" value="C:extracellular region"/>
    <property type="evidence" value="ECO:0007669"/>
    <property type="project" value="UniProtKB-SubCell"/>
</dbReference>
<dbReference type="PROSITE" id="PS52012">
    <property type="entry name" value="CFEM"/>
    <property type="match status" value="1"/>
</dbReference>
<evidence type="ECO:0000313" key="19">
    <source>
        <dbReference type="EMBL" id="KAI1616512.1"/>
    </source>
</evidence>
<evidence type="ECO:0000256" key="3">
    <source>
        <dbReference type="ARBA" id="ARBA00010031"/>
    </source>
</evidence>
<evidence type="ECO:0000313" key="20">
    <source>
        <dbReference type="Proteomes" id="UP001203852"/>
    </source>
</evidence>
<name>A0AAN6E374_9EURO</name>
<dbReference type="Pfam" id="PF05730">
    <property type="entry name" value="CFEM"/>
    <property type="match status" value="1"/>
</dbReference>
<feature type="disulfide bond" evidence="15">
    <location>
        <begin position="55"/>
        <end position="88"/>
    </location>
</feature>
<evidence type="ECO:0000256" key="11">
    <source>
        <dbReference type="ARBA" id="ARBA00023136"/>
    </source>
</evidence>
<evidence type="ECO:0000256" key="6">
    <source>
        <dbReference type="ARBA" id="ARBA00022617"/>
    </source>
</evidence>
<dbReference type="Proteomes" id="UP001203852">
    <property type="component" value="Unassembled WGS sequence"/>
</dbReference>
<dbReference type="GO" id="GO:0098552">
    <property type="term" value="C:side of membrane"/>
    <property type="evidence" value="ECO:0007669"/>
    <property type="project" value="UniProtKB-KW"/>
</dbReference>
<evidence type="ECO:0000256" key="17">
    <source>
        <dbReference type="SAM" id="SignalP"/>
    </source>
</evidence>
<evidence type="ECO:0000256" key="7">
    <source>
        <dbReference type="ARBA" id="ARBA00022622"/>
    </source>
</evidence>
<comment type="similarity">
    <text evidence="3">Belongs to the RBT5 family.</text>
</comment>
<keyword evidence="7" id="KW-0336">GPI-anchor</keyword>
<evidence type="ECO:0000256" key="8">
    <source>
        <dbReference type="ARBA" id="ARBA00022723"/>
    </source>
</evidence>
<dbReference type="SMART" id="SM00747">
    <property type="entry name" value="CFEM"/>
    <property type="match status" value="1"/>
</dbReference>
<evidence type="ECO:0000256" key="2">
    <source>
        <dbReference type="ARBA" id="ARBA00004613"/>
    </source>
</evidence>
<evidence type="ECO:0000256" key="5">
    <source>
        <dbReference type="ARBA" id="ARBA00022525"/>
    </source>
</evidence>
<feature type="disulfide bond" evidence="15">
    <location>
        <begin position="46"/>
        <end position="53"/>
    </location>
</feature>
<evidence type="ECO:0000256" key="12">
    <source>
        <dbReference type="ARBA" id="ARBA00023157"/>
    </source>
</evidence>
<evidence type="ECO:0000256" key="10">
    <source>
        <dbReference type="ARBA" id="ARBA00023004"/>
    </source>
</evidence>
<feature type="domain" description="CFEM" evidence="18">
    <location>
        <begin position="4"/>
        <end position="114"/>
    </location>
</feature>
<protein>
    <recommendedName>
        <fullName evidence="18">CFEM domain-containing protein</fullName>
    </recommendedName>
</protein>
<keyword evidence="11" id="KW-0472">Membrane</keyword>
<evidence type="ECO:0000256" key="4">
    <source>
        <dbReference type="ARBA" id="ARBA00022475"/>
    </source>
</evidence>
<keyword evidence="5" id="KW-0964">Secreted</keyword>
<dbReference type="AlphaFoldDB" id="A0AAN6E374"/>
<organism evidence="19 20">
    <name type="scientific">Exophiala viscosa</name>
    <dbReference type="NCBI Taxonomy" id="2486360"/>
    <lineage>
        <taxon>Eukaryota</taxon>
        <taxon>Fungi</taxon>
        <taxon>Dikarya</taxon>
        <taxon>Ascomycota</taxon>
        <taxon>Pezizomycotina</taxon>
        <taxon>Eurotiomycetes</taxon>
        <taxon>Chaetothyriomycetidae</taxon>
        <taxon>Chaetothyriales</taxon>
        <taxon>Herpotrichiellaceae</taxon>
        <taxon>Exophiala</taxon>
    </lineage>
</organism>
<dbReference type="PANTHER" id="PTHR37928:SF2">
    <property type="entry name" value="GPI ANCHORED CFEM DOMAIN PROTEIN (AFU_ORTHOLOGUE AFUA_6G10580)"/>
    <property type="match status" value="1"/>
</dbReference>
<comment type="caution">
    <text evidence="15">Lacks conserved residue(s) required for the propagation of feature annotation.</text>
</comment>
<evidence type="ECO:0000259" key="18">
    <source>
        <dbReference type="PROSITE" id="PS52012"/>
    </source>
</evidence>
<evidence type="ECO:0000256" key="9">
    <source>
        <dbReference type="ARBA" id="ARBA00022729"/>
    </source>
</evidence>
<feature type="disulfide bond" evidence="15">
    <location>
        <begin position="32"/>
        <end position="72"/>
    </location>
</feature>
<keyword evidence="10 15" id="KW-0408">Iron</keyword>
<evidence type="ECO:0000256" key="16">
    <source>
        <dbReference type="SAM" id="MobiDB-lite"/>
    </source>
</evidence>
<dbReference type="EMBL" id="MU404351">
    <property type="protein sequence ID" value="KAI1616512.1"/>
    <property type="molecule type" value="Genomic_DNA"/>
</dbReference>
<keyword evidence="6 15" id="KW-0349">Heme</keyword>
<keyword evidence="13" id="KW-0325">Glycoprotein</keyword>
<feature type="binding site" description="axial binding residue" evidence="15">
    <location>
        <position position="50"/>
    </location>
    <ligand>
        <name>heme</name>
        <dbReference type="ChEBI" id="CHEBI:30413"/>
    </ligand>
    <ligandPart>
        <name>Fe</name>
        <dbReference type="ChEBI" id="CHEBI:18248"/>
    </ligandPart>
</feature>
<comment type="caution">
    <text evidence="19">The sequence shown here is derived from an EMBL/GenBank/DDBJ whole genome shotgun (WGS) entry which is preliminary data.</text>
</comment>
<keyword evidence="8 15" id="KW-0479">Metal-binding</keyword>
<gene>
    <name evidence="19" type="ORF">EDD36DRAFT_137411</name>
</gene>
<keyword evidence="14" id="KW-0449">Lipoprotein</keyword>
<reference evidence="19" key="1">
    <citation type="journal article" date="2022" name="bioRxiv">
        <title>Deciphering the potential niche of two novel black yeast fungi from a biological soil crust based on their genomes, phenotypes, and melanin regulation.</title>
        <authorList>
            <consortium name="DOE Joint Genome Institute"/>
            <person name="Carr E.C."/>
            <person name="Barton Q."/>
            <person name="Grambo S."/>
            <person name="Sullivan M."/>
            <person name="Renfro C.M."/>
            <person name="Kuo A."/>
            <person name="Pangilinan J."/>
            <person name="Lipzen A."/>
            <person name="Keymanesh K."/>
            <person name="Savage E."/>
            <person name="Barry K."/>
            <person name="Grigoriev I.V."/>
            <person name="Riekhof W.R."/>
            <person name="Harris S.S."/>
        </authorList>
    </citation>
    <scope>NUCLEOTIDE SEQUENCE</scope>
    <source>
        <strain evidence="19">JF 03-4F</strain>
    </source>
</reference>
<feature type="region of interest" description="Disordered" evidence="16">
    <location>
        <begin position="92"/>
        <end position="113"/>
    </location>
</feature>
<dbReference type="GO" id="GO:0005886">
    <property type="term" value="C:plasma membrane"/>
    <property type="evidence" value="ECO:0007669"/>
    <property type="project" value="UniProtKB-SubCell"/>
</dbReference>
<comment type="subcellular location">
    <subcellularLocation>
        <location evidence="1">Cell membrane</location>
        <topology evidence="1">Lipid-anchor</topology>
        <topology evidence="1">GPI-anchor</topology>
    </subcellularLocation>
    <subcellularLocation>
        <location evidence="2">Secreted</location>
    </subcellularLocation>
</comment>
<dbReference type="PANTHER" id="PTHR37928">
    <property type="entry name" value="CFEM DOMAIN PROTEIN (AFU_ORTHOLOGUE AFUA_6G14090)"/>
    <property type="match status" value="1"/>
</dbReference>
<feature type="signal peptide" evidence="17">
    <location>
        <begin position="1"/>
        <end position="17"/>
    </location>
</feature>
<accession>A0AAN6E374</accession>
<keyword evidence="20" id="KW-1185">Reference proteome</keyword>
<evidence type="ECO:0000256" key="1">
    <source>
        <dbReference type="ARBA" id="ARBA00004609"/>
    </source>
</evidence>
<proteinExistence type="inferred from homology"/>
<sequence length="214" mass="20502">MRHSALVLSFMLGLALAKPQLASSELSGLPACAQDAAAAAAGASGCSSSDISCLCSSSAFKTAISTTILQACGTADVEQALVWAETECGSSLTASTSAGTSSTSSTASGLPSSSAAVADASTTTVPTTLTSMTSIAGATSSGAMVSAAMTSSVSSMPSNMTTTMMNGTACSAYTPTSTMAVTAPAMYTGGAVNIKAGQGIMAAVMGVAGAVALL</sequence>
<keyword evidence="9 17" id="KW-0732">Signal</keyword>
<feature type="chain" id="PRO_5043052769" description="CFEM domain-containing protein" evidence="17">
    <location>
        <begin position="18"/>
        <end position="214"/>
    </location>
</feature>
<dbReference type="InterPro" id="IPR051735">
    <property type="entry name" value="CFEM_domain"/>
</dbReference>
<evidence type="ECO:0000256" key="15">
    <source>
        <dbReference type="PROSITE-ProRule" id="PRU01356"/>
    </source>
</evidence>